<evidence type="ECO:0000313" key="2">
    <source>
        <dbReference type="Proteomes" id="UP001596250"/>
    </source>
</evidence>
<protein>
    <submittedName>
        <fullName evidence="1">DUF4855 domain-containing protein</fullName>
    </submittedName>
</protein>
<dbReference type="EMBL" id="JBHSQV010000031">
    <property type="protein sequence ID" value="MFC5985721.1"/>
    <property type="molecule type" value="Genomic_DNA"/>
</dbReference>
<gene>
    <name evidence="1" type="ORF">ACFPXP_04675</name>
</gene>
<dbReference type="InterPro" id="IPR032329">
    <property type="entry name" value="DUF4855"/>
</dbReference>
<keyword evidence="2" id="KW-1185">Reference proteome</keyword>
<organism evidence="1 2">
    <name type="scientific">Marinicrinis lubricantis</name>
    <dbReference type="NCBI Taxonomy" id="2086470"/>
    <lineage>
        <taxon>Bacteria</taxon>
        <taxon>Bacillati</taxon>
        <taxon>Bacillota</taxon>
        <taxon>Bacilli</taxon>
        <taxon>Bacillales</taxon>
        <taxon>Paenibacillaceae</taxon>
    </lineage>
</organism>
<dbReference type="Proteomes" id="UP001596250">
    <property type="component" value="Unassembled WGS sequence"/>
</dbReference>
<accession>A0ABW1IL07</accession>
<proteinExistence type="predicted"/>
<evidence type="ECO:0000313" key="1">
    <source>
        <dbReference type="EMBL" id="MFC5985721.1"/>
    </source>
</evidence>
<comment type="caution">
    <text evidence="1">The sequence shown here is derived from an EMBL/GenBank/DDBJ whole genome shotgun (WGS) entry which is preliminary data.</text>
</comment>
<dbReference type="Pfam" id="PF16147">
    <property type="entry name" value="DUF4855"/>
    <property type="match status" value="1"/>
</dbReference>
<reference evidence="2" key="1">
    <citation type="journal article" date="2019" name="Int. J. Syst. Evol. Microbiol.">
        <title>The Global Catalogue of Microorganisms (GCM) 10K type strain sequencing project: providing services to taxonomists for standard genome sequencing and annotation.</title>
        <authorList>
            <consortium name="The Broad Institute Genomics Platform"/>
            <consortium name="The Broad Institute Genome Sequencing Center for Infectious Disease"/>
            <person name="Wu L."/>
            <person name="Ma J."/>
        </authorList>
    </citation>
    <scope>NUCLEOTIDE SEQUENCE [LARGE SCALE GENOMIC DNA]</scope>
    <source>
        <strain evidence="2">CCM 8749</strain>
    </source>
</reference>
<sequence>MPETDESLCYLSPDKLNIHNHLCVLPCGGLSEKDDVKWTEKELEPAVWYLLEGKRVDRMFGGFVFNAISCRKDRYLYPLYMGFGELPDMEDWKEWINTLFRGGENLHALQSLANRPLDVWVSVPYPHHFQEQFGVVNGKMLDFRDEEDRFQAVKWWIDLFMQRWNAEQPVLSHLNFRGFLWARESVDEGDTGLAKRYNAYVKEKGAHSLWLPNYGTYGIVDSSTLGFDVTLVNPNYYGNTPYGMEWIQHTSDFAQIYHTGMQVIFGKGFVYNDVHLLDYLNFGLPEYKRYMTKTLIAYQFPNQTVRTIYEQRFVDYIRIYSFIKGIYAKVNYPGITY</sequence>
<dbReference type="RefSeq" id="WP_379892846.1">
    <property type="nucleotide sequence ID" value="NZ_CBCSCT010000023.1"/>
</dbReference>
<name>A0ABW1IL07_9BACL</name>